<dbReference type="RefSeq" id="WP_341407061.1">
    <property type="nucleotide sequence ID" value="NZ_JBBUKT010000010.1"/>
</dbReference>
<protein>
    <submittedName>
        <fullName evidence="1">Uncharacterized protein</fullName>
    </submittedName>
</protein>
<proteinExistence type="predicted"/>
<accession>A0ABU9B1R8</accession>
<dbReference type="Proteomes" id="UP001371305">
    <property type="component" value="Unassembled WGS sequence"/>
</dbReference>
<sequence>MITHTTELSDEEFRRVHEKPLTALRRLHPDRTEEKLLHALRQATGLTEPAGNARLIQAALFLLD</sequence>
<comment type="caution">
    <text evidence="1">The sequence shown here is derived from an EMBL/GenBank/DDBJ whole genome shotgun (WGS) entry which is preliminary data.</text>
</comment>
<organism evidence="1 2">
    <name type="scientific">Luteolibacter soli</name>
    <dbReference type="NCBI Taxonomy" id="3135280"/>
    <lineage>
        <taxon>Bacteria</taxon>
        <taxon>Pseudomonadati</taxon>
        <taxon>Verrucomicrobiota</taxon>
        <taxon>Verrucomicrobiia</taxon>
        <taxon>Verrucomicrobiales</taxon>
        <taxon>Verrucomicrobiaceae</taxon>
        <taxon>Luteolibacter</taxon>
    </lineage>
</organism>
<gene>
    <name evidence="1" type="ORF">WKV53_22470</name>
</gene>
<name>A0ABU9B1R8_9BACT</name>
<evidence type="ECO:0000313" key="1">
    <source>
        <dbReference type="EMBL" id="MEK7953296.1"/>
    </source>
</evidence>
<reference evidence="1 2" key="1">
    <citation type="submission" date="2024-04" db="EMBL/GenBank/DDBJ databases">
        <title>Luteolibacter sp. isolated from soil.</title>
        <authorList>
            <person name="An J."/>
        </authorList>
    </citation>
    <scope>NUCLEOTIDE SEQUENCE [LARGE SCALE GENOMIC DNA]</scope>
    <source>
        <strain evidence="1 2">Y139</strain>
    </source>
</reference>
<dbReference type="EMBL" id="JBBUKT010000010">
    <property type="protein sequence ID" value="MEK7953296.1"/>
    <property type="molecule type" value="Genomic_DNA"/>
</dbReference>
<evidence type="ECO:0000313" key="2">
    <source>
        <dbReference type="Proteomes" id="UP001371305"/>
    </source>
</evidence>
<keyword evidence="2" id="KW-1185">Reference proteome</keyword>